<protein>
    <submittedName>
        <fullName evidence="1">Uncharacterized protein</fullName>
    </submittedName>
</protein>
<organism evidence="1 2">
    <name type="scientific">Timema podura</name>
    <name type="common">Walking stick</name>
    <dbReference type="NCBI Taxonomy" id="61482"/>
    <lineage>
        <taxon>Eukaryota</taxon>
        <taxon>Metazoa</taxon>
        <taxon>Ecdysozoa</taxon>
        <taxon>Arthropoda</taxon>
        <taxon>Hexapoda</taxon>
        <taxon>Insecta</taxon>
        <taxon>Pterygota</taxon>
        <taxon>Neoptera</taxon>
        <taxon>Polyneoptera</taxon>
        <taxon>Phasmatodea</taxon>
        <taxon>Timematodea</taxon>
        <taxon>Timematoidea</taxon>
        <taxon>Timematidae</taxon>
        <taxon>Timema</taxon>
    </lineage>
</organism>
<gene>
    <name evidence="1" type="ORF">TPAB3V08_LOCUS16047</name>
</gene>
<evidence type="ECO:0000313" key="1">
    <source>
        <dbReference type="EMBL" id="CAG2069104.1"/>
    </source>
</evidence>
<keyword evidence="2" id="KW-1185">Reference proteome</keyword>
<reference evidence="1" key="1">
    <citation type="submission" date="2021-03" db="EMBL/GenBank/DDBJ databases">
        <authorList>
            <person name="Tran Van P."/>
        </authorList>
    </citation>
    <scope>NUCLEOTIDE SEQUENCE</scope>
</reference>
<accession>A0ABN7PMY7</accession>
<feature type="non-terminal residue" evidence="1">
    <location>
        <position position="1"/>
    </location>
</feature>
<evidence type="ECO:0000313" key="2">
    <source>
        <dbReference type="Proteomes" id="UP001153148"/>
    </source>
</evidence>
<sequence>HHPKGSSACPQTQVEDVSTTNTLPSTSIIQKVHQFPPNLKCRMCSVLPIGNGCWQVEGPAGAPFPECCPSVQCAGGLPNGGGGGYNVFY</sequence>
<dbReference type="Proteomes" id="UP001153148">
    <property type="component" value="Unassembled WGS sequence"/>
</dbReference>
<name>A0ABN7PMY7_TIMPD</name>
<dbReference type="EMBL" id="CAJPIN010116931">
    <property type="protein sequence ID" value="CAG2069104.1"/>
    <property type="molecule type" value="Genomic_DNA"/>
</dbReference>
<comment type="caution">
    <text evidence="1">The sequence shown here is derived from an EMBL/GenBank/DDBJ whole genome shotgun (WGS) entry which is preliminary data.</text>
</comment>
<proteinExistence type="predicted"/>